<dbReference type="GO" id="GO:0016491">
    <property type="term" value="F:oxidoreductase activity"/>
    <property type="evidence" value="ECO:0007669"/>
    <property type="project" value="UniProtKB-KW"/>
</dbReference>
<name>A0A126QJT6_9BACT</name>
<dbReference type="Gene3D" id="3.40.50.970">
    <property type="match status" value="2"/>
</dbReference>
<evidence type="ECO:0000313" key="4">
    <source>
        <dbReference type="EMBL" id="TDT87046.1"/>
    </source>
</evidence>
<reference evidence="3 5" key="1">
    <citation type="journal article" date="2016" name="Front. Microbiol.">
        <title>Genome Sequence of the Piezophilic, Mesophilic Sulfate-Reducing Bacterium Desulfovibrio indicus J2T.</title>
        <authorList>
            <person name="Cao J."/>
            <person name="Maignien L."/>
            <person name="Shao Z."/>
            <person name="Alain K."/>
            <person name="Jebbar M."/>
        </authorList>
    </citation>
    <scope>NUCLEOTIDE SEQUENCE [LARGE SCALE GENOMIC DNA]</scope>
    <source>
        <strain evidence="3 5">J2</strain>
    </source>
</reference>
<dbReference type="AlphaFoldDB" id="A0A126QJT6"/>
<dbReference type="InterPro" id="IPR029061">
    <property type="entry name" value="THDP-binding"/>
</dbReference>
<dbReference type="KEGG" id="dej:AWY79_02095"/>
<feature type="domain" description="Thiamine pyrophosphate enzyme TPP-binding" evidence="2">
    <location>
        <begin position="56"/>
        <end position="203"/>
    </location>
</feature>
<dbReference type="GO" id="GO:0030976">
    <property type="term" value="F:thiamine pyrophosphate binding"/>
    <property type="evidence" value="ECO:0007669"/>
    <property type="project" value="InterPro"/>
</dbReference>
<dbReference type="InterPro" id="IPR051479">
    <property type="entry name" value="PorB-like"/>
</dbReference>
<dbReference type="Proteomes" id="UP000055611">
    <property type="component" value="Chromosome"/>
</dbReference>
<dbReference type="Pfam" id="PF02775">
    <property type="entry name" value="TPP_enzyme_C"/>
    <property type="match status" value="1"/>
</dbReference>
<keyword evidence="5" id="KW-1185">Reference proteome</keyword>
<sequence length="291" mass="31349">MLEMKSKSRGLIAHGVSACAGCGLELGARYIMEALGENSTLVIPPGCAALFSGYGKETVTKIPGFQGNLENTAAYAAGIKAGYEMQGREDITVLGMAGDGATVDIGLQSLSGALERGDKILYVCYDNEAYMNTGVQGSASTPTYAWTTTTPGGKQGYRKNLAKIVDAHRIPYLATASIGFVEDFRKKLAKAKEATKTGPAFIHLFAPCPTGWRSRPDTSVEIAQLAVTTRCWPLFEIVDGVLSITKEVKKPKPLTDYFKLQGRFKGISDEQVEAVRQEVDAAYDRLMEGRV</sequence>
<evidence type="ECO:0000259" key="2">
    <source>
        <dbReference type="Pfam" id="PF02775"/>
    </source>
</evidence>
<proteinExistence type="predicted"/>
<dbReference type="EMBL" id="SOBK01000010">
    <property type="protein sequence ID" value="TDT87046.1"/>
    <property type="molecule type" value="Genomic_DNA"/>
</dbReference>
<dbReference type="InterPro" id="IPR011766">
    <property type="entry name" value="TPP_enzyme_TPP-bd"/>
</dbReference>
<protein>
    <submittedName>
        <fullName evidence="3">2-ketoisovalerate ferredoxin oxidoreductase</fullName>
    </submittedName>
    <submittedName>
        <fullName evidence="4">Pyruvate ferredoxin oxidoreductase beta subunit/2-oxoisovalerate ferredoxin oxidoreductase beta subunit</fullName>
    </submittedName>
</protein>
<accession>A0A126QJT6</accession>
<gene>
    <name evidence="3" type="ORF">AWY79_02095</name>
    <name evidence="4" type="ORF">EDC59_110128</name>
</gene>
<dbReference type="SUPFAM" id="SSF52518">
    <property type="entry name" value="Thiamin diphosphate-binding fold (THDP-binding)"/>
    <property type="match status" value="1"/>
</dbReference>
<dbReference type="Proteomes" id="UP000295506">
    <property type="component" value="Unassembled WGS sequence"/>
</dbReference>
<evidence type="ECO:0000313" key="6">
    <source>
        <dbReference type="Proteomes" id="UP000295506"/>
    </source>
</evidence>
<dbReference type="PANTHER" id="PTHR42897:SF2">
    <property type="entry name" value="PYRUVATE SYNTHASE SUBUNIT PORB"/>
    <property type="match status" value="1"/>
</dbReference>
<dbReference type="GO" id="GO:0044281">
    <property type="term" value="P:small molecule metabolic process"/>
    <property type="evidence" value="ECO:0007669"/>
    <property type="project" value="UniProtKB-ARBA"/>
</dbReference>
<keyword evidence="1" id="KW-0560">Oxidoreductase</keyword>
<keyword evidence="4" id="KW-0670">Pyruvate</keyword>
<dbReference type="EMBL" id="CP014206">
    <property type="protein sequence ID" value="AMK09989.1"/>
    <property type="molecule type" value="Genomic_DNA"/>
</dbReference>
<evidence type="ECO:0000256" key="1">
    <source>
        <dbReference type="ARBA" id="ARBA00023002"/>
    </source>
</evidence>
<evidence type="ECO:0000313" key="3">
    <source>
        <dbReference type="EMBL" id="AMK09989.1"/>
    </source>
</evidence>
<reference evidence="4 6" key="2">
    <citation type="submission" date="2019-03" db="EMBL/GenBank/DDBJ databases">
        <title>Genomic Encyclopedia of Type Strains, Phase IV (KMG-IV): sequencing the most valuable type-strain genomes for metagenomic binning, comparative biology and taxonomic classification.</title>
        <authorList>
            <person name="Goeker M."/>
        </authorList>
    </citation>
    <scope>NUCLEOTIDE SEQUENCE [LARGE SCALE GENOMIC DNA]</scope>
    <source>
        <strain evidence="4 6">DSM 101483</strain>
    </source>
</reference>
<organism evidence="4 6">
    <name type="scientific">Pseudodesulfovibrio indicus</name>
    <dbReference type="NCBI Taxonomy" id="1716143"/>
    <lineage>
        <taxon>Bacteria</taxon>
        <taxon>Pseudomonadati</taxon>
        <taxon>Thermodesulfobacteriota</taxon>
        <taxon>Desulfovibrionia</taxon>
        <taxon>Desulfovibrionales</taxon>
        <taxon>Desulfovibrionaceae</taxon>
    </lineage>
</organism>
<evidence type="ECO:0000313" key="5">
    <source>
        <dbReference type="Proteomes" id="UP000055611"/>
    </source>
</evidence>
<dbReference type="PANTHER" id="PTHR42897">
    <property type="entry name" value="PYRUVATE SYNTHASE SUBUNIT PORB"/>
    <property type="match status" value="1"/>
</dbReference>